<feature type="region of interest" description="Disordered" evidence="1">
    <location>
        <begin position="144"/>
        <end position="168"/>
    </location>
</feature>
<dbReference type="AlphaFoldDB" id="A0ABD2CQL3"/>
<name>A0ABD2CQL3_VESMC</name>
<evidence type="ECO:0000313" key="3">
    <source>
        <dbReference type="Proteomes" id="UP001607303"/>
    </source>
</evidence>
<keyword evidence="3" id="KW-1185">Reference proteome</keyword>
<evidence type="ECO:0000313" key="2">
    <source>
        <dbReference type="EMBL" id="KAL2747401.1"/>
    </source>
</evidence>
<evidence type="ECO:0000256" key="1">
    <source>
        <dbReference type="SAM" id="MobiDB-lite"/>
    </source>
</evidence>
<feature type="region of interest" description="Disordered" evidence="1">
    <location>
        <begin position="79"/>
        <end position="101"/>
    </location>
</feature>
<sequence length="168" mass="18483">MISMQSQHLYISSFIGILVWDEEFYSGSGSFLHNVIDALNKGYVEQLDIVVYGVSEFSVETLSAYSTIRDDAKDIGYSASSNGDSENIFEEERSDPGCSSNSSLAEAQLAMRLEEGRVGQASMQASKQASERILFGLNGKVHLSSENSNQEKGKRIKNILKNRNSLSP</sequence>
<proteinExistence type="predicted"/>
<organism evidence="2 3">
    <name type="scientific">Vespula maculifrons</name>
    <name type="common">Eastern yellow jacket</name>
    <name type="synonym">Wasp</name>
    <dbReference type="NCBI Taxonomy" id="7453"/>
    <lineage>
        <taxon>Eukaryota</taxon>
        <taxon>Metazoa</taxon>
        <taxon>Ecdysozoa</taxon>
        <taxon>Arthropoda</taxon>
        <taxon>Hexapoda</taxon>
        <taxon>Insecta</taxon>
        <taxon>Pterygota</taxon>
        <taxon>Neoptera</taxon>
        <taxon>Endopterygota</taxon>
        <taxon>Hymenoptera</taxon>
        <taxon>Apocrita</taxon>
        <taxon>Aculeata</taxon>
        <taxon>Vespoidea</taxon>
        <taxon>Vespidae</taxon>
        <taxon>Vespinae</taxon>
        <taxon>Vespula</taxon>
    </lineage>
</organism>
<gene>
    <name evidence="2" type="ORF">V1477_004093</name>
</gene>
<protein>
    <submittedName>
        <fullName evidence="2">Uncharacterized protein</fullName>
    </submittedName>
</protein>
<reference evidence="2 3" key="1">
    <citation type="journal article" date="2024" name="Ann. Entomol. Soc. Am.">
        <title>Genomic analyses of the southern and eastern yellowjacket wasps (Hymenoptera: Vespidae) reveal evolutionary signatures of social life.</title>
        <authorList>
            <person name="Catto M.A."/>
            <person name="Caine P.B."/>
            <person name="Orr S.E."/>
            <person name="Hunt B.G."/>
            <person name="Goodisman M.A.D."/>
        </authorList>
    </citation>
    <scope>NUCLEOTIDE SEQUENCE [LARGE SCALE GENOMIC DNA]</scope>
    <source>
        <strain evidence="2">232</strain>
        <tissue evidence="2">Head and thorax</tissue>
    </source>
</reference>
<dbReference type="Proteomes" id="UP001607303">
    <property type="component" value="Unassembled WGS sequence"/>
</dbReference>
<dbReference type="EMBL" id="JAYRBN010000035">
    <property type="protein sequence ID" value="KAL2747401.1"/>
    <property type="molecule type" value="Genomic_DNA"/>
</dbReference>
<comment type="caution">
    <text evidence="2">The sequence shown here is derived from an EMBL/GenBank/DDBJ whole genome shotgun (WGS) entry which is preliminary data.</text>
</comment>
<accession>A0ABD2CQL3</accession>